<feature type="domain" description="DUF4468" evidence="1">
    <location>
        <begin position="2"/>
        <end position="83"/>
    </location>
</feature>
<evidence type="ECO:0000259" key="1">
    <source>
        <dbReference type="Pfam" id="PF14730"/>
    </source>
</evidence>
<comment type="caution">
    <text evidence="2">The sequence shown here is derived from an EMBL/GenBank/DDBJ whole genome shotgun (WGS) entry which is preliminary data.</text>
</comment>
<protein>
    <submittedName>
        <fullName evidence="2">DUF4468 domain-containing protein</fullName>
    </submittedName>
</protein>
<dbReference type="Gene3D" id="3.30.530.80">
    <property type="match status" value="1"/>
</dbReference>
<name>A0ABW3I5J8_9FLAO</name>
<accession>A0ABW3I5J8</accession>
<evidence type="ECO:0000313" key="2">
    <source>
        <dbReference type="EMBL" id="MFD0965048.1"/>
    </source>
</evidence>
<evidence type="ECO:0000313" key="3">
    <source>
        <dbReference type="Proteomes" id="UP001596997"/>
    </source>
</evidence>
<organism evidence="2 3">
    <name type="scientific">Pseudofulvibacter geojedonensis</name>
    <dbReference type="NCBI Taxonomy" id="1123758"/>
    <lineage>
        <taxon>Bacteria</taxon>
        <taxon>Pseudomonadati</taxon>
        <taxon>Bacteroidota</taxon>
        <taxon>Flavobacteriia</taxon>
        <taxon>Flavobacteriales</taxon>
        <taxon>Flavobacteriaceae</taxon>
        <taxon>Pseudofulvibacter</taxon>
    </lineage>
</organism>
<dbReference type="InterPro" id="IPR027823">
    <property type="entry name" value="DUF4468"/>
</dbReference>
<proteinExistence type="predicted"/>
<sequence length="145" mass="16128">MKTVDATGLSAQQIYDVAKEWGNEQAFMVEENKSGSKIVFKGSCKVTYPATKSAEKLDGNVSFKFQIGAKEGKYRYIAINFSHSGAPDDGGALEDRVPDCEFTNISARSWTVIKQQTYKEMNKLIKSLTDKITAVQNDPTKSDDW</sequence>
<dbReference type="EMBL" id="JBHTJM010000010">
    <property type="protein sequence ID" value="MFD0965048.1"/>
    <property type="molecule type" value="Genomic_DNA"/>
</dbReference>
<dbReference type="Pfam" id="PF14730">
    <property type="entry name" value="DUF4468"/>
    <property type="match status" value="1"/>
</dbReference>
<gene>
    <name evidence="2" type="ORF">ACFQ1O_13610</name>
</gene>
<dbReference type="Proteomes" id="UP001596997">
    <property type="component" value="Unassembled WGS sequence"/>
</dbReference>
<keyword evidence="3" id="KW-1185">Reference proteome</keyword>
<reference evidence="3" key="1">
    <citation type="journal article" date="2019" name="Int. J. Syst. Evol. Microbiol.">
        <title>The Global Catalogue of Microorganisms (GCM) 10K type strain sequencing project: providing services to taxonomists for standard genome sequencing and annotation.</title>
        <authorList>
            <consortium name="The Broad Institute Genomics Platform"/>
            <consortium name="The Broad Institute Genome Sequencing Center for Infectious Disease"/>
            <person name="Wu L."/>
            <person name="Ma J."/>
        </authorList>
    </citation>
    <scope>NUCLEOTIDE SEQUENCE [LARGE SCALE GENOMIC DNA]</scope>
    <source>
        <strain evidence="3">CCUG 62114</strain>
    </source>
</reference>